<dbReference type="GO" id="GO:0005694">
    <property type="term" value="C:chromosome"/>
    <property type="evidence" value="ECO:0007669"/>
    <property type="project" value="UniProtKB-ARBA"/>
</dbReference>
<dbReference type="GO" id="GO:0006369">
    <property type="term" value="P:termination of RNA polymerase II transcription"/>
    <property type="evidence" value="ECO:0007669"/>
    <property type="project" value="TreeGrafter"/>
</dbReference>
<dbReference type="Gene3D" id="3.40.50.300">
    <property type="entry name" value="P-loop containing nucleotide triphosphate hydrolases"/>
    <property type="match status" value="2"/>
</dbReference>
<name>A0A9P8PKT8_9ASCO</name>
<feature type="compositionally biased region" description="Basic residues" evidence="8">
    <location>
        <begin position="1875"/>
        <end position="1884"/>
    </location>
</feature>
<comment type="subcellular location">
    <subcellularLocation>
        <location evidence="1">Nucleus</location>
    </subcellularLocation>
</comment>
<evidence type="ECO:0000313" key="14">
    <source>
        <dbReference type="Proteomes" id="UP000769528"/>
    </source>
</evidence>
<feature type="compositionally biased region" description="Low complexity" evidence="8">
    <location>
        <begin position="2042"/>
        <end position="2066"/>
    </location>
</feature>
<dbReference type="InterPro" id="IPR056474">
    <property type="entry name" value="SEN1_barrel"/>
</dbReference>
<evidence type="ECO:0000256" key="7">
    <source>
        <dbReference type="ARBA" id="ARBA00023242"/>
    </source>
</evidence>
<evidence type="ECO:0000259" key="11">
    <source>
        <dbReference type="Pfam" id="PF13087"/>
    </source>
</evidence>
<feature type="compositionally biased region" description="Low complexity" evidence="8">
    <location>
        <begin position="907"/>
        <end position="943"/>
    </location>
</feature>
<evidence type="ECO:0000256" key="2">
    <source>
        <dbReference type="ARBA" id="ARBA00007913"/>
    </source>
</evidence>
<dbReference type="Proteomes" id="UP000769528">
    <property type="component" value="Unassembled WGS sequence"/>
</dbReference>
<dbReference type="FunFam" id="3.40.50.300:FF:001152">
    <property type="entry name" value="tRNA-splicing endonuclease, putative"/>
    <property type="match status" value="1"/>
</dbReference>
<dbReference type="PANTHER" id="PTHR10887:SF495">
    <property type="entry name" value="HELICASE SENATAXIN ISOFORM X1-RELATED"/>
    <property type="match status" value="1"/>
</dbReference>
<feature type="compositionally biased region" description="Basic and acidic residues" evidence="8">
    <location>
        <begin position="1832"/>
        <end position="1857"/>
    </location>
</feature>
<dbReference type="InterPro" id="IPR041679">
    <property type="entry name" value="DNA2/NAM7-like_C"/>
</dbReference>
<evidence type="ECO:0000256" key="8">
    <source>
        <dbReference type="SAM" id="MobiDB-lite"/>
    </source>
</evidence>
<keyword evidence="14" id="KW-1185">Reference proteome</keyword>
<keyword evidence="5" id="KW-0347">Helicase</keyword>
<keyword evidence="7" id="KW-0539">Nucleus</keyword>
<keyword evidence="4" id="KW-0378">Hydrolase</keyword>
<evidence type="ECO:0000259" key="12">
    <source>
        <dbReference type="Pfam" id="PF23576"/>
    </source>
</evidence>
<feature type="domain" description="Helicase Sen1 N-terminal" evidence="9">
    <location>
        <begin position="90"/>
        <end position="830"/>
    </location>
</feature>
<evidence type="ECO:0000256" key="5">
    <source>
        <dbReference type="ARBA" id="ARBA00022806"/>
    </source>
</evidence>
<evidence type="ECO:0000256" key="1">
    <source>
        <dbReference type="ARBA" id="ARBA00004123"/>
    </source>
</evidence>
<dbReference type="InterPro" id="IPR045055">
    <property type="entry name" value="DNA2/NAM7-like"/>
</dbReference>
<dbReference type="InterPro" id="IPR041677">
    <property type="entry name" value="DNA2/NAM7_AAA_11"/>
</dbReference>
<dbReference type="FunFam" id="3.40.50.300:FF:000326">
    <property type="entry name" value="P-loop containing nucleoside triphosphate hydrolase"/>
    <property type="match status" value="1"/>
</dbReference>
<evidence type="ECO:0000256" key="4">
    <source>
        <dbReference type="ARBA" id="ARBA00022801"/>
    </source>
</evidence>
<dbReference type="Pfam" id="PF13086">
    <property type="entry name" value="AAA_11"/>
    <property type="match status" value="1"/>
</dbReference>
<dbReference type="SUPFAM" id="SSF52540">
    <property type="entry name" value="P-loop containing nucleoside triphosphate hydrolases"/>
    <property type="match status" value="1"/>
</dbReference>
<feature type="compositionally biased region" description="Polar residues" evidence="8">
    <location>
        <begin position="1953"/>
        <end position="2037"/>
    </location>
</feature>
<feature type="compositionally biased region" description="Low complexity" evidence="8">
    <location>
        <begin position="1939"/>
        <end position="1952"/>
    </location>
</feature>
<dbReference type="GO" id="GO:0005524">
    <property type="term" value="F:ATP binding"/>
    <property type="evidence" value="ECO:0007669"/>
    <property type="project" value="UniProtKB-KW"/>
</dbReference>
<gene>
    <name evidence="13" type="ORF">WICMUC_003842</name>
</gene>
<keyword evidence="6" id="KW-0067">ATP-binding</keyword>
<proteinExistence type="inferred from homology"/>
<dbReference type="PANTHER" id="PTHR10887">
    <property type="entry name" value="DNA2/NAM7 HELICASE FAMILY"/>
    <property type="match status" value="1"/>
</dbReference>
<evidence type="ECO:0000313" key="13">
    <source>
        <dbReference type="EMBL" id="KAH3673224.1"/>
    </source>
</evidence>
<dbReference type="GO" id="GO:0016787">
    <property type="term" value="F:hydrolase activity"/>
    <property type="evidence" value="ECO:0007669"/>
    <property type="project" value="UniProtKB-KW"/>
</dbReference>
<comment type="similarity">
    <text evidence="2">Belongs to the DNA2/NAM7 helicase family.</text>
</comment>
<organism evidence="13 14">
    <name type="scientific">Wickerhamomyces mucosus</name>
    <dbReference type="NCBI Taxonomy" id="1378264"/>
    <lineage>
        <taxon>Eukaryota</taxon>
        <taxon>Fungi</taxon>
        <taxon>Dikarya</taxon>
        <taxon>Ascomycota</taxon>
        <taxon>Saccharomycotina</taxon>
        <taxon>Saccharomycetes</taxon>
        <taxon>Phaffomycetales</taxon>
        <taxon>Wickerhamomycetaceae</taxon>
        <taxon>Wickerhamomyces</taxon>
    </lineage>
</organism>
<feature type="region of interest" description="Disordered" evidence="8">
    <location>
        <begin position="1832"/>
        <end position="2113"/>
    </location>
</feature>
<feature type="region of interest" description="Disordered" evidence="8">
    <location>
        <begin position="900"/>
        <end position="943"/>
    </location>
</feature>
<reference evidence="13" key="1">
    <citation type="journal article" date="2021" name="Open Biol.">
        <title>Shared evolutionary footprints suggest mitochondrial oxidative damage underlies multiple complex I losses in fungi.</title>
        <authorList>
            <person name="Schikora-Tamarit M.A."/>
            <person name="Marcet-Houben M."/>
            <person name="Nosek J."/>
            <person name="Gabaldon T."/>
        </authorList>
    </citation>
    <scope>NUCLEOTIDE SEQUENCE</scope>
    <source>
        <strain evidence="13">CBS6341</strain>
    </source>
</reference>
<evidence type="ECO:0000256" key="3">
    <source>
        <dbReference type="ARBA" id="ARBA00022741"/>
    </source>
</evidence>
<feature type="region of interest" description="Disordered" evidence="8">
    <location>
        <begin position="1488"/>
        <end position="1507"/>
    </location>
</feature>
<dbReference type="Pfam" id="PF12726">
    <property type="entry name" value="SEN1_N"/>
    <property type="match status" value="1"/>
</dbReference>
<sequence>MSSLATYPEPTESEIQSLLETLKFSHKHNDDNALQTNAINECTDYIQKYYNPQRHLFCDRSMYHASIYCLILFSFPPDSEPLLWFQRLAAESLDKCSRCVAMFHRGRARLKIIFATERGIDATSLDSFMSLIFKWEGDRLFQRLDGDYQEYNRMKSLDSKTELPRSLLLGIQECLCGPQLIRDSESPLRQLYDKVLYMLLASDHSYTTKVSSLTPGLIFLANDGNSVQKKWAFRMLDSLYDRESLLRPDQVHPELLEELFFRFVCINSPQFDDDYNSELFYRTILPLFKLMDGNAIFQRCMKPVDYESIKKCISFDILSFCLKVEEHIRRQLPKTTPYLLRFLSLLLTRLGNRFWSEIAPFTFHNIIDNIINSPVYLRYFETLPDMQTVQGDLNPDARLNDLLDWIDPFVASLESSQQQQTYNKISLFLVTMVELPNNIPLSTKSALFMKACSLVSSALSLKHKLYGNSFVPDLLLRSDARVVVDTKLQRFMDYAVSKAIFFPEKMMEKNATVAKASMDVICKALRYDILKLAQNSYDLKTGIKPSTLRYSSLLFKSILKQNFAVQTELAYLLLSSMENVSTIVPVPSSDIAANASESLKALRLSQNEESSSFLKLLVQFFENFSDIDSANSKLILSNSRSLKGYWACVFSSNDQVYQNAINILYEAFDAIARSESIHSLLEKNMDACIEAINDNITNLIFIKFHEPCPKAVTILQDVIQELNSPIDGLFNKVGALTDRATRKIIIFWNTCWQFLNMIYIETFVWSRHYELVEFTRNTLDLSHAVLECFVSISSFQKGLEMTLYKDIISTFPNMLGWLRLSDPGLLASCASLTTKALQMAEQLNLQLDNDVIELLAKYGSKAKKFSNKLSDQQSNEILSKARIFNKPLVDKIVQESEDYRNAKLESSRTTSPYPSSKSSVTPTPSNSSREPTPTLSFSSSSSFNSLTSKRQMKITDYGKSVTSNPIIPTGKVTLPKSALQLAREQIEAKKALDVKKNTQSTRVIHPARAPGFNMKTKKYDDSSDEEEFMDTKELFNIPQAKKASVAIVNADGSSMRKPTNNALDKKREVENMKKRLNVDLNPLYVKILLWSYKRDGDYPSSEIRDQVKQVADTFKSSADYIQTYEPLLLLECWQAIVAARTRQADKPISSVIASKKSVNDFFEVFISLTKQEVTDRGFSESDLVVLAVRENENAPPTHKELEKSLTSCLGKIHDIKYVKGDNADITIRITRSASLNNSLTAGLPVIIMKLMQMTTIEREYSSLYGLEYYNLSKQIFEARAGAPTILPSSKISKIQETYGVNESQAKAIGSSVETSGFSLIQGPPGTGKTKTILGVIGYMISSFESESSKTIEVNVSLVPDRNSISKSILEARKAKKVLVCAPSNAAVDELVLRLKSGLMNSKGEKYVPNLVRLGRSDAINAAVKDRTLEELVDSQLGRSTPVTNNMASLRKQLDEIKTKITVCNAKIDAQILPDDNLFHERRKLRSEQNKIKQDLDQEREKQTSAYRSREIDRKRIQAKILNEAEIICSTLSGSAHDMVANLGITFDSVIIDEACQCTELSAVIPLRYGCRRCIMVGDPNQLPPTVLSGVASESKYDQSLFVRMAKNTKPLLLNVQYRMNSAISAFPSKKFYDGELKNGSGIDFLTKREWHEDPRFPPYKFFNITEGSQSQNSKTFSYTNKVEVDIAVEMVDLFFKKYTKLDMTNKIGIITPYKEQNRLLQQVFVKKYGNNIKREISFNTIDGFQGQEKEIIIMSCVRADPLKKGVGFLRDFRRMNVALTRPKCSLWILGHKESLIKNNLWADLISDAADRGCLSDAVAGFTSTGVAKNAEDIEERKFPKSKEATREQEDHIWKDIEENSNPNKNETSGKLDFKRPKKTKKKGRLSSDIEVAQSGTGYGDRSSEPTAEPPKGPKKVSFNRIKDRYSSNNSSELPTPNRSSKLSNKDSSTSTLVTASTPVSSTLPNPRSTGVVSNDNSNQHKASFNKYNPNGFTSSSYNSYGHGEQQSYYTRKQRSNVKFNNGNPQFSRDNTNNNTSYDMGINNNNNSNNYNLDDYNVNGNSNFNGNQSDTNNAGDKDRSFNPSRTGQLPPPPTKSQKRAHGGSSNIFITKRKR</sequence>
<feature type="compositionally biased region" description="Polar residues" evidence="8">
    <location>
        <begin position="1926"/>
        <end position="1938"/>
    </location>
</feature>
<evidence type="ECO:0000259" key="9">
    <source>
        <dbReference type="Pfam" id="PF12726"/>
    </source>
</evidence>
<feature type="domain" description="Helicase SEN1 beta-barrel" evidence="12">
    <location>
        <begin position="1145"/>
        <end position="1249"/>
    </location>
</feature>
<dbReference type="GO" id="GO:0016604">
    <property type="term" value="C:nuclear body"/>
    <property type="evidence" value="ECO:0007669"/>
    <property type="project" value="TreeGrafter"/>
</dbReference>
<dbReference type="Pfam" id="PF23576">
    <property type="entry name" value="SEN1_barrel"/>
    <property type="match status" value="1"/>
</dbReference>
<keyword evidence="3" id="KW-0547">Nucleotide-binding</keyword>
<dbReference type="InterPro" id="IPR027417">
    <property type="entry name" value="P-loop_NTPase"/>
</dbReference>
<reference evidence="13" key="2">
    <citation type="submission" date="2021-01" db="EMBL/GenBank/DDBJ databases">
        <authorList>
            <person name="Schikora-Tamarit M.A."/>
        </authorList>
    </citation>
    <scope>NUCLEOTIDE SEQUENCE</scope>
    <source>
        <strain evidence="13">CBS6341</strain>
    </source>
</reference>
<dbReference type="EMBL" id="JAEUBF010001036">
    <property type="protein sequence ID" value="KAH3673224.1"/>
    <property type="molecule type" value="Genomic_DNA"/>
</dbReference>
<accession>A0A9P8PKT8</accession>
<dbReference type="CDD" id="cd18808">
    <property type="entry name" value="SF1_C_Upf1"/>
    <property type="match status" value="1"/>
</dbReference>
<dbReference type="InterPro" id="IPR047187">
    <property type="entry name" value="SF1_C_Upf1"/>
</dbReference>
<dbReference type="GO" id="GO:0001147">
    <property type="term" value="F:transcription termination site sequence-specific DNA binding"/>
    <property type="evidence" value="ECO:0007669"/>
    <property type="project" value="TreeGrafter"/>
</dbReference>
<evidence type="ECO:0000256" key="6">
    <source>
        <dbReference type="ARBA" id="ARBA00022840"/>
    </source>
</evidence>
<dbReference type="GO" id="GO:0003678">
    <property type="term" value="F:DNA helicase activity"/>
    <property type="evidence" value="ECO:0007669"/>
    <property type="project" value="UniProtKB-ARBA"/>
</dbReference>
<dbReference type="OrthoDB" id="6513042at2759"/>
<feature type="domain" description="DNA2/NAM7 helicase helicase" evidence="10">
    <location>
        <begin position="1300"/>
        <end position="1588"/>
    </location>
</feature>
<dbReference type="Pfam" id="PF13087">
    <property type="entry name" value="AAA_12"/>
    <property type="match status" value="1"/>
</dbReference>
<comment type="caution">
    <text evidence="13">The sequence shown here is derived from an EMBL/GenBank/DDBJ whole genome shotgun (WGS) entry which is preliminary data.</text>
</comment>
<dbReference type="InterPro" id="IPR024481">
    <property type="entry name" value="Helicase_Sen1_N"/>
</dbReference>
<protein>
    <submittedName>
        <fullName evidence="13">Uncharacterized protein</fullName>
    </submittedName>
</protein>
<evidence type="ECO:0000259" key="10">
    <source>
        <dbReference type="Pfam" id="PF13086"/>
    </source>
</evidence>
<feature type="domain" description="DNA2/NAM7 helicase-like C-terminal" evidence="11">
    <location>
        <begin position="1596"/>
        <end position="1792"/>
    </location>
</feature>
<dbReference type="CDD" id="cd18042">
    <property type="entry name" value="DEXXQc_SETX"/>
    <property type="match status" value="1"/>
</dbReference>